<gene>
    <name evidence="3" type="ORF">GCM10022407_05190</name>
</gene>
<evidence type="ECO:0000256" key="1">
    <source>
        <dbReference type="SAM" id="SignalP"/>
    </source>
</evidence>
<keyword evidence="1" id="KW-0732">Signal</keyword>
<organism evidence="3 4">
    <name type="scientific">Hymenobacter antarcticus</name>
    <dbReference type="NCBI Taxonomy" id="486270"/>
    <lineage>
        <taxon>Bacteria</taxon>
        <taxon>Pseudomonadati</taxon>
        <taxon>Bacteroidota</taxon>
        <taxon>Cytophagia</taxon>
        <taxon>Cytophagales</taxon>
        <taxon>Hymenobacteraceae</taxon>
        <taxon>Hymenobacter</taxon>
    </lineage>
</organism>
<feature type="domain" description="Outer membrane protein beta-barrel" evidence="2">
    <location>
        <begin position="21"/>
        <end position="216"/>
    </location>
</feature>
<name>A0ABP7P816_9BACT</name>
<proteinExistence type="predicted"/>
<evidence type="ECO:0000313" key="4">
    <source>
        <dbReference type="Proteomes" id="UP001501556"/>
    </source>
</evidence>
<protein>
    <recommendedName>
        <fullName evidence="2">Outer membrane protein beta-barrel domain-containing protein</fullName>
    </recommendedName>
</protein>
<dbReference type="Proteomes" id="UP001501556">
    <property type="component" value="Unassembled WGS sequence"/>
</dbReference>
<evidence type="ECO:0000313" key="3">
    <source>
        <dbReference type="EMBL" id="GAA3961250.1"/>
    </source>
</evidence>
<comment type="caution">
    <text evidence="3">The sequence shown here is derived from an EMBL/GenBank/DDBJ whole genome shotgun (WGS) entry which is preliminary data.</text>
</comment>
<evidence type="ECO:0000259" key="2">
    <source>
        <dbReference type="Pfam" id="PF13568"/>
    </source>
</evidence>
<sequence length="244" mass="25944">MKKLFSTGLAASALLLATSAQAQISFGPRVGLNVTNLSYDLDGEDEPSSKYQYGAQVGATLNAQFGNLSVQPSLLFTMKGDQAKSSGSESNTFGGQTFSYTYETKQSLRLNYLELPVNLVYSTNGAEGGFQVFAGPYVALGLSGKVKSDSKTTITAGGATQTNSSSDESDVEFVSKEGKDDKAYLRNLDAGFNMGVGYKVGGIQAQLGYGLGLSNLVPNDTNDKDPDITVRNRGFQLSLSYFFQ</sequence>
<dbReference type="Pfam" id="PF13568">
    <property type="entry name" value="OMP_b-brl_2"/>
    <property type="match status" value="1"/>
</dbReference>
<reference evidence="4" key="1">
    <citation type="journal article" date="2019" name="Int. J. Syst. Evol. Microbiol.">
        <title>The Global Catalogue of Microorganisms (GCM) 10K type strain sequencing project: providing services to taxonomists for standard genome sequencing and annotation.</title>
        <authorList>
            <consortium name="The Broad Institute Genomics Platform"/>
            <consortium name="The Broad Institute Genome Sequencing Center for Infectious Disease"/>
            <person name="Wu L."/>
            <person name="Ma J."/>
        </authorList>
    </citation>
    <scope>NUCLEOTIDE SEQUENCE [LARGE SCALE GENOMIC DNA]</scope>
    <source>
        <strain evidence="4">JCM 17217</strain>
    </source>
</reference>
<accession>A0ABP7P816</accession>
<feature type="chain" id="PRO_5046217718" description="Outer membrane protein beta-barrel domain-containing protein" evidence="1">
    <location>
        <begin position="23"/>
        <end position="244"/>
    </location>
</feature>
<dbReference type="RefSeq" id="WP_345120675.1">
    <property type="nucleotide sequence ID" value="NZ_BAABDI010000002.1"/>
</dbReference>
<dbReference type="EMBL" id="BAABDI010000002">
    <property type="protein sequence ID" value="GAA3961250.1"/>
    <property type="molecule type" value="Genomic_DNA"/>
</dbReference>
<dbReference type="InterPro" id="IPR025665">
    <property type="entry name" value="Beta-barrel_OMP_2"/>
</dbReference>
<feature type="signal peptide" evidence="1">
    <location>
        <begin position="1"/>
        <end position="22"/>
    </location>
</feature>
<keyword evidence="4" id="KW-1185">Reference proteome</keyword>